<comment type="similarity">
    <text evidence="1">Belongs to the short-chain dehydrogenases/reductases (SDR) family.</text>
</comment>
<keyword evidence="2 3" id="KW-0560">Oxidoreductase</keyword>
<dbReference type="RefSeq" id="WP_108852902.1">
    <property type="nucleotide sequence ID" value="NZ_OMOQ01000001.1"/>
</dbReference>
<evidence type="ECO:0000313" key="3">
    <source>
        <dbReference type="EMBL" id="SPH18592.1"/>
    </source>
</evidence>
<protein>
    <submittedName>
        <fullName evidence="3">Enoyl-[acyl-carrier-protein] reductase [NADPH] FabL</fullName>
        <ecNumber evidence="3">1.3.1.104</ecNumber>
    </submittedName>
</protein>
<dbReference type="AlphaFoldDB" id="A0A2R8B7R4"/>
<dbReference type="Pfam" id="PF00106">
    <property type="entry name" value="adh_short"/>
    <property type="match status" value="1"/>
</dbReference>
<keyword evidence="4" id="KW-1185">Reference proteome</keyword>
<accession>A0A2R8B7R4</accession>
<dbReference type="GO" id="GO:0141148">
    <property type="term" value="F:enoyl-[acyl-carrier-protein] reductase (NADPH) activity"/>
    <property type="evidence" value="ECO:0007669"/>
    <property type="project" value="UniProtKB-EC"/>
</dbReference>
<dbReference type="PANTHER" id="PTHR43639:SF1">
    <property type="entry name" value="SHORT-CHAIN DEHYDROGENASE_REDUCTASE FAMILY PROTEIN"/>
    <property type="match status" value="1"/>
</dbReference>
<evidence type="ECO:0000313" key="4">
    <source>
        <dbReference type="Proteomes" id="UP000244924"/>
    </source>
</evidence>
<name>A0A2R8B7R4_9RHOB</name>
<dbReference type="EMBL" id="OMOQ01000001">
    <property type="protein sequence ID" value="SPH18592.1"/>
    <property type="molecule type" value="Genomic_DNA"/>
</dbReference>
<dbReference type="EC" id="1.3.1.104" evidence="3"/>
<sequence length="207" mass="21764">MRRAALVTGASGGAGQEAARRMAEAGWDVAVHYYRNRAGAEITARAVTETGQQAAILQADLADPGAPERLMTAYDHAFPCLHSLINYARIPESCLAACDLAAERHVRIFAVNLNAPFLLSGLAVRRMSRRFGGEGGVIVNVVPGNALPGTPANGLDALTRELAAEAEDVRILSLRPARPGDVADTILGLVAPESGHRTGAQRCGPLH</sequence>
<gene>
    <name evidence="3" type="primary">fabL</name>
    <name evidence="3" type="ORF">DEA8626_02132</name>
</gene>
<evidence type="ECO:0000256" key="2">
    <source>
        <dbReference type="ARBA" id="ARBA00023002"/>
    </source>
</evidence>
<dbReference type="InterPro" id="IPR002347">
    <property type="entry name" value="SDR_fam"/>
</dbReference>
<dbReference type="PANTHER" id="PTHR43639">
    <property type="entry name" value="OXIDOREDUCTASE, SHORT-CHAIN DEHYDROGENASE/REDUCTASE FAMILY (AFU_ORTHOLOGUE AFUA_5G02870)"/>
    <property type="match status" value="1"/>
</dbReference>
<dbReference type="Gene3D" id="3.40.50.720">
    <property type="entry name" value="NAD(P)-binding Rossmann-like Domain"/>
    <property type="match status" value="1"/>
</dbReference>
<organism evidence="3 4">
    <name type="scientific">Albidovulum aquaemixtae</name>
    <dbReference type="NCBI Taxonomy" id="1542388"/>
    <lineage>
        <taxon>Bacteria</taxon>
        <taxon>Pseudomonadati</taxon>
        <taxon>Pseudomonadota</taxon>
        <taxon>Alphaproteobacteria</taxon>
        <taxon>Rhodobacterales</taxon>
        <taxon>Paracoccaceae</taxon>
        <taxon>Albidovulum</taxon>
    </lineage>
</organism>
<dbReference type="SUPFAM" id="SSF51735">
    <property type="entry name" value="NAD(P)-binding Rossmann-fold domains"/>
    <property type="match status" value="1"/>
</dbReference>
<dbReference type="Proteomes" id="UP000244924">
    <property type="component" value="Unassembled WGS sequence"/>
</dbReference>
<dbReference type="OrthoDB" id="20590at2"/>
<evidence type="ECO:0000256" key="1">
    <source>
        <dbReference type="ARBA" id="ARBA00006484"/>
    </source>
</evidence>
<proteinExistence type="inferred from homology"/>
<reference evidence="3 4" key="1">
    <citation type="submission" date="2018-03" db="EMBL/GenBank/DDBJ databases">
        <authorList>
            <person name="Keele B.F."/>
        </authorList>
    </citation>
    <scope>NUCLEOTIDE SEQUENCE [LARGE SCALE GENOMIC DNA]</scope>
    <source>
        <strain evidence="3 4">CECT 8626</strain>
    </source>
</reference>
<dbReference type="InterPro" id="IPR036291">
    <property type="entry name" value="NAD(P)-bd_dom_sf"/>
</dbReference>